<feature type="domain" description="C2H2-type" evidence="12">
    <location>
        <begin position="114"/>
        <end position="141"/>
    </location>
</feature>
<dbReference type="SUPFAM" id="SSF57667">
    <property type="entry name" value="beta-beta-alpha zinc fingers"/>
    <property type="match status" value="4"/>
</dbReference>
<dbReference type="GO" id="GO:1990837">
    <property type="term" value="F:sequence-specific double-stranded DNA binding"/>
    <property type="evidence" value="ECO:0007669"/>
    <property type="project" value="UniProtKB-ARBA"/>
</dbReference>
<comment type="similarity">
    <text evidence="2">Belongs to the krueppel C2H2-type zinc-finger protein family.</text>
</comment>
<dbReference type="OMA" id="SKHEMIV"/>
<dbReference type="PANTHER" id="PTHR47772">
    <property type="entry name" value="ZINC FINGER PROTEIN 200"/>
    <property type="match status" value="1"/>
</dbReference>
<keyword evidence="5 10" id="KW-0863">Zinc-finger</keyword>
<evidence type="ECO:0000259" key="12">
    <source>
        <dbReference type="PROSITE" id="PS50157"/>
    </source>
</evidence>
<feature type="domain" description="C2H2-type" evidence="12">
    <location>
        <begin position="172"/>
        <end position="199"/>
    </location>
</feature>
<keyword evidence="8" id="KW-0804">Transcription</keyword>
<feature type="region of interest" description="Disordered" evidence="11">
    <location>
        <begin position="1"/>
        <end position="23"/>
    </location>
</feature>
<evidence type="ECO:0000256" key="7">
    <source>
        <dbReference type="ARBA" id="ARBA00023015"/>
    </source>
</evidence>
<dbReference type="PANTHER" id="PTHR47772:SF15">
    <property type="entry name" value="REDUCED EXPRESSION 2-RELATED"/>
    <property type="match status" value="1"/>
</dbReference>
<dbReference type="Pfam" id="PF00096">
    <property type="entry name" value="zf-C2H2"/>
    <property type="match status" value="3"/>
</dbReference>
<dbReference type="Gene3D" id="3.30.160.60">
    <property type="entry name" value="Classic Zinc Finger"/>
    <property type="match status" value="5"/>
</dbReference>
<evidence type="ECO:0000256" key="1">
    <source>
        <dbReference type="ARBA" id="ARBA00004123"/>
    </source>
</evidence>
<keyword evidence="6" id="KW-0862">Zinc</keyword>
<dbReference type="AlphaFoldDB" id="A0A8C4R6D7"/>
<dbReference type="InterPro" id="IPR036236">
    <property type="entry name" value="Znf_C2H2_sf"/>
</dbReference>
<accession>A0A8C4R6D7</accession>
<keyword evidence="3" id="KW-0479">Metal-binding</keyword>
<dbReference type="Proteomes" id="UP000694388">
    <property type="component" value="Unplaced"/>
</dbReference>
<dbReference type="FunFam" id="3.30.160.60:FF:000303">
    <property type="entry name" value="Zinc finger protein 41"/>
    <property type="match status" value="1"/>
</dbReference>
<evidence type="ECO:0000256" key="5">
    <source>
        <dbReference type="ARBA" id="ARBA00022771"/>
    </source>
</evidence>
<dbReference type="GO" id="GO:0005634">
    <property type="term" value="C:nucleus"/>
    <property type="evidence" value="ECO:0007669"/>
    <property type="project" value="UniProtKB-SubCell"/>
</dbReference>
<protein>
    <recommendedName>
        <fullName evidence="12">C2H2-type domain-containing protein</fullName>
    </recommendedName>
</protein>
<evidence type="ECO:0000256" key="4">
    <source>
        <dbReference type="ARBA" id="ARBA00022737"/>
    </source>
</evidence>
<evidence type="ECO:0000313" key="13">
    <source>
        <dbReference type="Ensembl" id="ENSEBUP00000026006.1"/>
    </source>
</evidence>
<evidence type="ECO:0000256" key="3">
    <source>
        <dbReference type="ARBA" id="ARBA00022723"/>
    </source>
</evidence>
<keyword evidence="7" id="KW-0805">Transcription regulation</keyword>
<dbReference type="Ensembl" id="ENSEBUT00000026590.1">
    <property type="protein sequence ID" value="ENSEBUP00000026014.1"/>
    <property type="gene ID" value="ENSEBUG00000016030.1"/>
</dbReference>
<keyword evidence="9" id="KW-0539">Nucleus</keyword>
<dbReference type="PROSITE" id="PS50157">
    <property type="entry name" value="ZINC_FINGER_C2H2_2"/>
    <property type="match status" value="4"/>
</dbReference>
<evidence type="ECO:0000256" key="9">
    <source>
        <dbReference type="ARBA" id="ARBA00023242"/>
    </source>
</evidence>
<evidence type="ECO:0000313" key="14">
    <source>
        <dbReference type="Proteomes" id="UP000694388"/>
    </source>
</evidence>
<sequence>MSPLEAGCLPVTTSSTSQGTSDDTLVIREPCQTSLSADEGQEKDVENWLSSYNNAVLKCNTRSKGNSQNSCDENKSNHCPVRKSQYKCHVYKKVFPHHSHLTAHKVVQPDVKHYKCPVCEKDFAHSSQLDMHKIVHASKKPKQYKCSVCQKAFLHSTYLKTHQKIHSEENTFRCSICDQIFSTSSHLQKHKVTHAGGNICDVSVCKKAFSSSSYLKEDEVDHTGEQTSNCSYCKKSSDVIWLNGDDTIPIDEKTFNCSVCKSPFSSSSSLHMDRKDCSSAKTFRCYVCKMVFSSCFYLSNHKNSHEQNFFDSPFCKKTSNSSCFKKDEVVPTNANTFNCSFD</sequence>
<comment type="subcellular location">
    <subcellularLocation>
        <location evidence="1">Nucleus</location>
    </subcellularLocation>
</comment>
<keyword evidence="4" id="KW-0677">Repeat</keyword>
<feature type="compositionally biased region" description="Low complexity" evidence="11">
    <location>
        <begin position="12"/>
        <end position="23"/>
    </location>
</feature>
<evidence type="ECO:0000256" key="2">
    <source>
        <dbReference type="ARBA" id="ARBA00006991"/>
    </source>
</evidence>
<evidence type="ECO:0000256" key="11">
    <source>
        <dbReference type="SAM" id="MobiDB-lite"/>
    </source>
</evidence>
<feature type="domain" description="C2H2-type" evidence="12">
    <location>
        <begin position="198"/>
        <end position="227"/>
    </location>
</feature>
<reference evidence="13" key="1">
    <citation type="submission" date="2025-05" db="UniProtKB">
        <authorList>
            <consortium name="Ensembl"/>
        </authorList>
    </citation>
    <scope>IDENTIFICATION</scope>
</reference>
<name>A0A8C4R6D7_EPTBU</name>
<evidence type="ECO:0000256" key="6">
    <source>
        <dbReference type="ARBA" id="ARBA00022833"/>
    </source>
</evidence>
<dbReference type="InterPro" id="IPR050636">
    <property type="entry name" value="C2H2-ZF_domain-containing"/>
</dbReference>
<dbReference type="GO" id="GO:0008270">
    <property type="term" value="F:zinc ion binding"/>
    <property type="evidence" value="ECO:0007669"/>
    <property type="project" value="UniProtKB-KW"/>
</dbReference>
<dbReference type="SMART" id="SM00355">
    <property type="entry name" value="ZnF_C2H2"/>
    <property type="match status" value="4"/>
</dbReference>
<proteinExistence type="inferred from homology"/>
<dbReference type="InterPro" id="IPR013087">
    <property type="entry name" value="Znf_C2H2_type"/>
</dbReference>
<dbReference type="Ensembl" id="ENSEBUT00000026582.1">
    <property type="protein sequence ID" value="ENSEBUP00000026006.1"/>
    <property type="gene ID" value="ENSEBUG00000016030.1"/>
</dbReference>
<feature type="domain" description="C2H2-type" evidence="12">
    <location>
        <begin position="144"/>
        <end position="171"/>
    </location>
</feature>
<organism evidence="13 14">
    <name type="scientific">Eptatretus burgeri</name>
    <name type="common">Inshore hagfish</name>
    <dbReference type="NCBI Taxonomy" id="7764"/>
    <lineage>
        <taxon>Eukaryota</taxon>
        <taxon>Metazoa</taxon>
        <taxon>Chordata</taxon>
        <taxon>Craniata</taxon>
        <taxon>Vertebrata</taxon>
        <taxon>Cyclostomata</taxon>
        <taxon>Myxini</taxon>
        <taxon>Myxiniformes</taxon>
        <taxon>Myxinidae</taxon>
        <taxon>Eptatretinae</taxon>
        <taxon>Eptatretus</taxon>
    </lineage>
</organism>
<dbReference type="GeneTree" id="ENSGT01150000286939"/>
<evidence type="ECO:0000256" key="8">
    <source>
        <dbReference type="ARBA" id="ARBA00023163"/>
    </source>
</evidence>
<evidence type="ECO:0000256" key="10">
    <source>
        <dbReference type="PROSITE-ProRule" id="PRU00042"/>
    </source>
</evidence>
<keyword evidence="14" id="KW-1185">Reference proteome</keyword>
<dbReference type="PROSITE" id="PS00028">
    <property type="entry name" value="ZINC_FINGER_C2H2_1"/>
    <property type="match status" value="4"/>
</dbReference>